<protein>
    <submittedName>
        <fullName evidence="2">Putative membrane protein</fullName>
    </submittedName>
</protein>
<dbReference type="Proteomes" id="UP000028700">
    <property type="component" value="Unassembled WGS sequence"/>
</dbReference>
<dbReference type="Pfam" id="PF11188">
    <property type="entry name" value="DUF2975"/>
    <property type="match status" value="1"/>
</dbReference>
<name>A0A081BJE7_9LACO</name>
<dbReference type="RefSeq" id="WP_034528333.1">
    <property type="nucleotide sequence ID" value="NZ_BBAZ01000019.1"/>
</dbReference>
<dbReference type="OrthoDB" id="2322806at2"/>
<dbReference type="STRING" id="1291743.LOSG293_200300"/>
<dbReference type="AlphaFoldDB" id="A0A081BJE7"/>
<feature type="transmembrane region" description="Helical" evidence="1">
    <location>
        <begin position="7"/>
        <end position="31"/>
    </location>
</feature>
<feature type="transmembrane region" description="Helical" evidence="1">
    <location>
        <begin position="43"/>
        <end position="71"/>
    </location>
</feature>
<dbReference type="eggNOG" id="ENOG502ZR8H">
    <property type="taxonomic scope" value="Bacteria"/>
</dbReference>
<reference evidence="2" key="1">
    <citation type="journal article" date="2014" name="Genome Announc.">
        <title>Draft Genome Sequence of Lactobacillus oryzae Strain SG293T.</title>
        <authorList>
            <person name="Tanizawa Y."/>
            <person name="Fujisawa T."/>
            <person name="Mochizuki T."/>
            <person name="Kaminuma E."/>
            <person name="Nakamura Y."/>
            <person name="Tohno M."/>
        </authorList>
    </citation>
    <scope>NUCLEOTIDE SEQUENCE [LARGE SCALE GENOMIC DNA]</scope>
    <source>
        <strain evidence="2">SG293</strain>
    </source>
</reference>
<organism evidence="2 3">
    <name type="scientific">Secundilactobacillus oryzae JCM 18671</name>
    <dbReference type="NCBI Taxonomy" id="1291743"/>
    <lineage>
        <taxon>Bacteria</taxon>
        <taxon>Bacillati</taxon>
        <taxon>Bacillota</taxon>
        <taxon>Bacilli</taxon>
        <taxon>Lactobacillales</taxon>
        <taxon>Lactobacillaceae</taxon>
        <taxon>Secundilactobacillus</taxon>
    </lineage>
</organism>
<feature type="transmembrane region" description="Helical" evidence="1">
    <location>
        <begin position="118"/>
        <end position="142"/>
    </location>
</feature>
<dbReference type="InterPro" id="IPR021354">
    <property type="entry name" value="DUF2975"/>
</dbReference>
<proteinExistence type="predicted"/>
<evidence type="ECO:0000313" key="2">
    <source>
        <dbReference type="EMBL" id="GAK48165.1"/>
    </source>
</evidence>
<keyword evidence="1" id="KW-1133">Transmembrane helix</keyword>
<keyword evidence="1" id="KW-0812">Transmembrane</keyword>
<gene>
    <name evidence="2" type="ORF">LOSG293_200300</name>
</gene>
<dbReference type="EMBL" id="BBJM01000020">
    <property type="protein sequence ID" value="GAK48165.1"/>
    <property type="molecule type" value="Genomic_DNA"/>
</dbReference>
<sequence>MKKESWFLKIALIILSLIVLVIMGVFVRFIYVVFTDWREFTTAWAYLAMGLQIEALWAAFLYAVTQAWLILTRIERQEVFSAVTIRPLIRIKYASLFVCAVFLIGSPFFYFVAQAEDAPGLVLMGMLVAFASAAMTVFVAVLQKLLKQAIVLKSENDLTV</sequence>
<keyword evidence="3" id="KW-1185">Reference proteome</keyword>
<evidence type="ECO:0000256" key="1">
    <source>
        <dbReference type="SAM" id="Phobius"/>
    </source>
</evidence>
<comment type="caution">
    <text evidence="2">The sequence shown here is derived from an EMBL/GenBank/DDBJ whole genome shotgun (WGS) entry which is preliminary data.</text>
</comment>
<evidence type="ECO:0000313" key="3">
    <source>
        <dbReference type="Proteomes" id="UP000028700"/>
    </source>
</evidence>
<accession>A0A081BJE7</accession>
<feature type="transmembrane region" description="Helical" evidence="1">
    <location>
        <begin position="91"/>
        <end position="112"/>
    </location>
</feature>
<keyword evidence="1" id="KW-0472">Membrane</keyword>